<evidence type="ECO:0000259" key="1">
    <source>
        <dbReference type="Pfam" id="PF14322"/>
    </source>
</evidence>
<dbReference type="PROSITE" id="PS50005">
    <property type="entry name" value="TPR"/>
    <property type="match status" value="1"/>
</dbReference>
<dbReference type="InterPro" id="IPR011990">
    <property type="entry name" value="TPR-like_helical_dom_sf"/>
</dbReference>
<feature type="domain" description="SusD-like N-terminal" evidence="1">
    <location>
        <begin position="105"/>
        <end position="226"/>
    </location>
</feature>
<name>A0A5J4Q666_9ZZZZ</name>
<proteinExistence type="predicted"/>
<organism evidence="2">
    <name type="scientific">termite gut metagenome</name>
    <dbReference type="NCBI Taxonomy" id="433724"/>
    <lineage>
        <taxon>unclassified sequences</taxon>
        <taxon>metagenomes</taxon>
        <taxon>organismal metagenomes</taxon>
    </lineage>
</organism>
<sequence>MKRVKYYLCSLGCIILIASCSDFLDTEQRGVTSKDDFYNTDLEAEQALYAVYDRLQNHNISDMAMGRDYFQFKILLADDAVGGGGGRGDNYSGEELDEFVFGPENIIITYMFTKYYQMIYMANLVIERVTPESQVKKRVIAEAKTLRAHAYFELVTLWGPVPLVTSVLEPDEYAQPNGEIPVIWAQIEKDLQEAIPDLPLRSQQSAANKANVSKGAAQSWLGKAYLYQKKYDQAAEEFEKVIQSGEYQLLDDFRNVTRHAYEFGAESVFEVSYVEDRNNPEYTTTLAYCAPRESWFKGGTSGMSETGWHYCAPENDLYQAFIDHGEITRMYGTVWSERELAEVGGSY</sequence>
<feature type="non-terminal residue" evidence="2">
    <location>
        <position position="347"/>
    </location>
</feature>
<dbReference type="Gene3D" id="1.25.40.390">
    <property type="match status" value="1"/>
</dbReference>
<reference evidence="2" key="1">
    <citation type="submission" date="2019-03" db="EMBL/GenBank/DDBJ databases">
        <title>Single cell metagenomics reveals metabolic interactions within the superorganism composed of flagellate Streblomastix strix and complex community of Bacteroidetes bacteria on its surface.</title>
        <authorList>
            <person name="Treitli S.C."/>
            <person name="Kolisko M."/>
            <person name="Husnik F."/>
            <person name="Keeling P."/>
            <person name="Hampl V."/>
        </authorList>
    </citation>
    <scope>NUCLEOTIDE SEQUENCE</scope>
    <source>
        <strain evidence="2">STM</strain>
    </source>
</reference>
<dbReference type="InterPro" id="IPR019734">
    <property type="entry name" value="TPR_rpt"/>
</dbReference>
<protein>
    <recommendedName>
        <fullName evidence="1">SusD-like N-terminal domain-containing protein</fullName>
    </recommendedName>
</protein>
<gene>
    <name evidence="2" type="ORF">EZS27_033522</name>
</gene>
<dbReference type="PROSITE" id="PS51257">
    <property type="entry name" value="PROKAR_LIPOPROTEIN"/>
    <property type="match status" value="1"/>
</dbReference>
<dbReference type="InterPro" id="IPR033985">
    <property type="entry name" value="SusD-like_N"/>
</dbReference>
<accession>A0A5J4Q666</accession>
<dbReference type="Pfam" id="PF14322">
    <property type="entry name" value="SusD-like_3"/>
    <property type="match status" value="1"/>
</dbReference>
<dbReference type="EMBL" id="SNRY01004994">
    <property type="protein sequence ID" value="KAA6316123.1"/>
    <property type="molecule type" value="Genomic_DNA"/>
</dbReference>
<dbReference type="AlphaFoldDB" id="A0A5J4Q666"/>
<evidence type="ECO:0000313" key="2">
    <source>
        <dbReference type="EMBL" id="KAA6316123.1"/>
    </source>
</evidence>
<dbReference type="SUPFAM" id="SSF48452">
    <property type="entry name" value="TPR-like"/>
    <property type="match status" value="1"/>
</dbReference>
<comment type="caution">
    <text evidence="2">The sequence shown here is derived from an EMBL/GenBank/DDBJ whole genome shotgun (WGS) entry which is preliminary data.</text>
</comment>